<keyword evidence="2" id="KW-0479">Metal-binding</keyword>
<dbReference type="Proteomes" id="UP000740830">
    <property type="component" value="Unassembled WGS sequence"/>
</dbReference>
<evidence type="ECO:0000256" key="8">
    <source>
        <dbReference type="SAM" id="Phobius"/>
    </source>
</evidence>
<evidence type="ECO:0000256" key="7">
    <source>
        <dbReference type="SAM" id="MobiDB-lite"/>
    </source>
</evidence>
<feature type="transmembrane region" description="Helical" evidence="8">
    <location>
        <begin position="16"/>
        <end position="35"/>
    </location>
</feature>
<evidence type="ECO:0000256" key="4">
    <source>
        <dbReference type="ARBA" id="ARBA00022833"/>
    </source>
</evidence>
<dbReference type="RefSeq" id="WP_216132200.1">
    <property type="nucleotide sequence ID" value="NZ_JAHLDG010000014.1"/>
</dbReference>
<evidence type="ECO:0000313" key="10">
    <source>
        <dbReference type="EMBL" id="MBU3220365.1"/>
    </source>
</evidence>
<sequence length="411" mass="46318">MRRSRRRVKTKSRFKLFLLAVLIMCSLVFTLYYILSGGFNAELNPNKSDNNSESESPSDSDVPVIPKEPTPSENFIDYLQEVGTLELPVNGASGYATVSLKLREGPSIETNIISTLESGQGFTILEEFNDWWQIEVDGKIGWVMHQYCLVNLPDIIPSIIYDNTNSYSSKMVSSGKEIPNITGKMLYNTYMYNERFGEEEYVVPVLYMMASKISLAQQAALADGNTLIIYEAFRPYEAQQKIVENLRVLADTDPEVKEGISKSPWSIGWFISTGTSNHQSGFAIDVSLGKVISQEKKTTGSYIYKKINEYVEYSMPTEIHELSTSSRIFNSPLSSKSNTEWRNAIPSETMNNEALLLQEYCTKAGLTPLASEWWHFNDLDGLEVVKNNGNSGRFFIQNTYSVAPISKEKSK</sequence>
<dbReference type="Pfam" id="PF08239">
    <property type="entry name" value="SH3_3"/>
    <property type="match status" value="1"/>
</dbReference>
<evidence type="ECO:0000313" key="11">
    <source>
        <dbReference type="Proteomes" id="UP000740830"/>
    </source>
</evidence>
<keyword evidence="3" id="KW-0378">Hydrolase</keyword>
<dbReference type="PROSITE" id="PS51781">
    <property type="entry name" value="SH3B"/>
    <property type="match status" value="1"/>
</dbReference>
<dbReference type="InterPro" id="IPR000755">
    <property type="entry name" value="A_A_dipeptidase"/>
</dbReference>
<dbReference type="PANTHER" id="PTHR43126">
    <property type="entry name" value="D-ALANYL-D-ALANINE DIPEPTIDASE"/>
    <property type="match status" value="1"/>
</dbReference>
<evidence type="ECO:0000256" key="2">
    <source>
        <dbReference type="ARBA" id="ARBA00022723"/>
    </source>
</evidence>
<dbReference type="EMBL" id="JAHLDG010000014">
    <property type="protein sequence ID" value="MBU3220365.1"/>
    <property type="molecule type" value="Genomic_DNA"/>
</dbReference>
<feature type="region of interest" description="Disordered" evidence="7">
    <location>
        <begin position="46"/>
        <end position="66"/>
    </location>
</feature>
<keyword evidence="8" id="KW-0472">Membrane</keyword>
<evidence type="ECO:0000256" key="5">
    <source>
        <dbReference type="ARBA" id="ARBA00023049"/>
    </source>
</evidence>
<evidence type="ECO:0000259" key="9">
    <source>
        <dbReference type="PROSITE" id="PS51781"/>
    </source>
</evidence>
<name>A0ABS6C4E7_9CLOT</name>
<feature type="compositionally biased region" description="Low complexity" evidence="7">
    <location>
        <begin position="48"/>
        <end position="64"/>
    </location>
</feature>
<keyword evidence="5" id="KW-0482">Metalloprotease</keyword>
<comment type="caution">
    <text evidence="10">The sequence shown here is derived from an EMBL/GenBank/DDBJ whole genome shotgun (WGS) entry which is preliminary data.</text>
</comment>
<feature type="domain" description="SH3b" evidence="9">
    <location>
        <begin position="91"/>
        <end position="152"/>
    </location>
</feature>
<evidence type="ECO:0000256" key="3">
    <source>
        <dbReference type="ARBA" id="ARBA00022801"/>
    </source>
</evidence>
<dbReference type="Pfam" id="PF02557">
    <property type="entry name" value="VanY"/>
    <property type="match status" value="1"/>
</dbReference>
<evidence type="ECO:0000256" key="1">
    <source>
        <dbReference type="ARBA" id="ARBA00022670"/>
    </source>
</evidence>
<evidence type="ECO:0000256" key="6">
    <source>
        <dbReference type="ARBA" id="ARBA00023316"/>
    </source>
</evidence>
<proteinExistence type="predicted"/>
<keyword evidence="8" id="KW-1133">Transmembrane helix</keyword>
<keyword evidence="4" id="KW-0862">Zinc</keyword>
<keyword evidence="1" id="KW-0645">Protease</keyword>
<organism evidence="10 11">
    <name type="scientific">Clostridium algidicarnis</name>
    <dbReference type="NCBI Taxonomy" id="37659"/>
    <lineage>
        <taxon>Bacteria</taxon>
        <taxon>Bacillati</taxon>
        <taxon>Bacillota</taxon>
        <taxon>Clostridia</taxon>
        <taxon>Eubacteriales</taxon>
        <taxon>Clostridiaceae</taxon>
        <taxon>Clostridium</taxon>
    </lineage>
</organism>
<gene>
    <name evidence="10" type="ORF">KPL27_09735</name>
</gene>
<reference evidence="10 11" key="1">
    <citation type="submission" date="2021-06" db="EMBL/GenBank/DDBJ databases">
        <title>Clostridia strains as spoilage organisms.</title>
        <authorList>
            <person name="Wambui J."/>
            <person name="Stephan R."/>
            <person name="Stevens M.J.A."/>
        </authorList>
    </citation>
    <scope>NUCLEOTIDE SEQUENCE [LARGE SCALE GENOMIC DNA]</scope>
    <source>
        <strain evidence="10 11">CM013</strain>
    </source>
</reference>
<dbReference type="InterPro" id="IPR003709">
    <property type="entry name" value="VanY-like_core_dom"/>
</dbReference>
<protein>
    <submittedName>
        <fullName evidence="10">SH3 domain-containing protein</fullName>
    </submittedName>
</protein>
<accession>A0ABS6C4E7</accession>
<keyword evidence="8" id="KW-0812">Transmembrane</keyword>
<keyword evidence="11" id="KW-1185">Reference proteome</keyword>
<keyword evidence="6" id="KW-0961">Cell wall biogenesis/degradation</keyword>
<dbReference type="InterPro" id="IPR003646">
    <property type="entry name" value="SH3-like_bac-type"/>
</dbReference>